<sequence length="151" mass="16712">MTQPVLYERQPPNATAFVLAWLRPIAASPLHLGSKRWAAGAPLPYWMVNRVTGGNDFISDFPVIRLHTIAETETECQREMDRANNRMMALVVDPLLEVVMADGSVANCQWVETLEGPRPDPPPRSSVMRTDPASAAVARLVTTYQLGLPFV</sequence>
<name>A0AAE4RE93_MYCIT</name>
<evidence type="ECO:0008006" key="3">
    <source>
        <dbReference type="Google" id="ProtNLM"/>
    </source>
</evidence>
<evidence type="ECO:0000313" key="2">
    <source>
        <dbReference type="Proteomes" id="UP001187143"/>
    </source>
</evidence>
<accession>A0AAE4RE93</accession>
<reference evidence="1" key="1">
    <citation type="submission" date="2023-10" db="EMBL/GenBank/DDBJ databases">
        <title>Characterization and genome sequence of Mycobacterium intracellulare ABSURDO, a novel pathogenic isolate with three colony morphotypes that vary in growth and acid-fastness.</title>
        <authorList>
            <person name="Jude B.A."/>
            <person name="Robinson R.T."/>
        </authorList>
    </citation>
    <scope>NUCLEOTIDE SEQUENCE</scope>
    <source>
        <strain evidence="1">ABSURDO Component B</strain>
    </source>
</reference>
<dbReference type="EMBL" id="JAWLLD010000021">
    <property type="protein sequence ID" value="MDV7014221.1"/>
    <property type="molecule type" value="Genomic_DNA"/>
</dbReference>
<gene>
    <name evidence="1" type="ORF">R4F53_18190</name>
</gene>
<evidence type="ECO:0000313" key="1">
    <source>
        <dbReference type="EMBL" id="MDV7014221.1"/>
    </source>
</evidence>
<dbReference type="Proteomes" id="UP001187143">
    <property type="component" value="Unassembled WGS sequence"/>
</dbReference>
<proteinExistence type="predicted"/>
<dbReference type="AlphaFoldDB" id="A0AAE4RE93"/>
<comment type="caution">
    <text evidence="1">The sequence shown here is derived from an EMBL/GenBank/DDBJ whole genome shotgun (WGS) entry which is preliminary data.</text>
</comment>
<protein>
    <recommendedName>
        <fullName evidence="3">Tail terminator</fullName>
    </recommendedName>
</protein>
<dbReference type="RefSeq" id="WP_317728729.1">
    <property type="nucleotide sequence ID" value="NZ_JAWLLC010000033.1"/>
</dbReference>
<organism evidence="1 2">
    <name type="scientific">Mycobacterium intracellulare</name>
    <dbReference type="NCBI Taxonomy" id="1767"/>
    <lineage>
        <taxon>Bacteria</taxon>
        <taxon>Bacillati</taxon>
        <taxon>Actinomycetota</taxon>
        <taxon>Actinomycetes</taxon>
        <taxon>Mycobacteriales</taxon>
        <taxon>Mycobacteriaceae</taxon>
        <taxon>Mycobacterium</taxon>
        <taxon>Mycobacterium avium complex (MAC)</taxon>
    </lineage>
</organism>